<feature type="transmembrane region" description="Helical" evidence="10">
    <location>
        <begin position="231"/>
        <end position="249"/>
    </location>
</feature>
<dbReference type="EMBL" id="SOFG01000011">
    <property type="protein sequence ID" value="TFB87465.1"/>
    <property type="molecule type" value="Genomic_DNA"/>
</dbReference>
<protein>
    <submittedName>
        <fullName evidence="12">Sodium:proton antiporter</fullName>
    </submittedName>
</protein>
<evidence type="ECO:0000256" key="6">
    <source>
        <dbReference type="ARBA" id="ARBA00023053"/>
    </source>
</evidence>
<evidence type="ECO:0000256" key="7">
    <source>
        <dbReference type="ARBA" id="ARBA00023065"/>
    </source>
</evidence>
<dbReference type="PANTHER" id="PTHR10110">
    <property type="entry name" value="SODIUM/HYDROGEN EXCHANGER"/>
    <property type="match status" value="1"/>
</dbReference>
<keyword evidence="13" id="KW-1185">Reference proteome</keyword>
<feature type="transmembrane region" description="Helical" evidence="10">
    <location>
        <begin position="181"/>
        <end position="202"/>
    </location>
</feature>
<feature type="transmembrane region" description="Helical" evidence="10">
    <location>
        <begin position="209"/>
        <end position="225"/>
    </location>
</feature>
<sequence length="566" mass="59847">MDYPLLGVFGILTIVSVAVIAPRLGVAAPLLLMLIGIAASLVPGVPAFDFPPELILAVVLPPILYSAAVNVPLHDFRRNATAITGLSVLLVIVSAVASGALFHWLLPGLSAPAALALGAVVSPTDAVAATSMGRRLGLPPRLVTLLEGEGLLNDASALVLLRCAIAATAGGVSLIGVAGDFVFAVGVAIGIGLVVGHLTVWLRSRLGNVVLNTTISFAVPFLAFIPTDHVHASGVLAVVVAGLVTGHRGPLVFTAEVRMSERVNWRTIQFVLENGVFLLMGFELTYLVGEVHEDHVSVIEAVGIGLLATVVLVVVRGAFVVPLIVQLKRQERRARAGGREVDSALRRLRTARHQDVARARAHRRLTRKRADLDFQTVESLGWKDGAVLGWSGMRGVVALAAAQSLPTGIPYRPQLIFIAFTVALVTLLVQGGTLPLLIRRLGLTGSAEADDQRGFAALVGQISAAGLESLGNPALAQDGGEPFTAEALSRVRADSIRRAQALDETTALATGAPHHQHRALRLHVLARERAALIDARETGVYGSHLIERAQRMLDLEETRLTSHPWV</sequence>
<keyword evidence="2" id="KW-0813">Transport</keyword>
<dbReference type="Proteomes" id="UP000297608">
    <property type="component" value="Unassembled WGS sequence"/>
</dbReference>
<proteinExistence type="predicted"/>
<evidence type="ECO:0000256" key="5">
    <source>
        <dbReference type="ARBA" id="ARBA00022989"/>
    </source>
</evidence>
<keyword evidence="9" id="KW-0739">Sodium transport</keyword>
<feature type="transmembrane region" description="Helical" evidence="10">
    <location>
        <begin position="85"/>
        <end position="105"/>
    </location>
</feature>
<feature type="transmembrane region" description="Helical" evidence="10">
    <location>
        <begin position="6"/>
        <end position="24"/>
    </location>
</feature>
<accession>A0ABY2IGJ9</accession>
<feature type="transmembrane region" description="Helical" evidence="10">
    <location>
        <begin position="54"/>
        <end position="73"/>
    </location>
</feature>
<evidence type="ECO:0000256" key="10">
    <source>
        <dbReference type="SAM" id="Phobius"/>
    </source>
</evidence>
<dbReference type="Gene3D" id="6.10.140.1330">
    <property type="match status" value="1"/>
</dbReference>
<keyword evidence="3" id="KW-1003">Cell membrane</keyword>
<comment type="subcellular location">
    <subcellularLocation>
        <location evidence="1">Cell membrane</location>
        <topology evidence="1">Multi-pass membrane protein</topology>
    </subcellularLocation>
</comment>
<organism evidence="12 13">
    <name type="scientific">Cryobacterium algoricola</name>
    <dbReference type="NCBI Taxonomy" id="1259183"/>
    <lineage>
        <taxon>Bacteria</taxon>
        <taxon>Bacillati</taxon>
        <taxon>Actinomycetota</taxon>
        <taxon>Actinomycetes</taxon>
        <taxon>Micrococcales</taxon>
        <taxon>Microbacteriaceae</taxon>
        <taxon>Cryobacterium</taxon>
    </lineage>
</organism>
<gene>
    <name evidence="12" type="ORF">E3O44_10225</name>
</gene>
<dbReference type="Pfam" id="PF00999">
    <property type="entry name" value="Na_H_Exchanger"/>
    <property type="match status" value="1"/>
</dbReference>
<evidence type="ECO:0000256" key="2">
    <source>
        <dbReference type="ARBA" id="ARBA00022448"/>
    </source>
</evidence>
<keyword evidence="8 10" id="KW-0472">Membrane</keyword>
<evidence type="ECO:0000256" key="4">
    <source>
        <dbReference type="ARBA" id="ARBA00022692"/>
    </source>
</evidence>
<comment type="caution">
    <text evidence="12">The sequence shown here is derived from an EMBL/GenBank/DDBJ whole genome shotgun (WGS) entry which is preliminary data.</text>
</comment>
<evidence type="ECO:0000259" key="11">
    <source>
        <dbReference type="Pfam" id="PF00999"/>
    </source>
</evidence>
<keyword evidence="4 10" id="KW-0812">Transmembrane</keyword>
<dbReference type="InterPro" id="IPR018422">
    <property type="entry name" value="Cation/H_exchanger_CPA1"/>
</dbReference>
<dbReference type="InterPro" id="IPR006153">
    <property type="entry name" value="Cation/H_exchanger_TM"/>
</dbReference>
<feature type="transmembrane region" description="Helical" evidence="10">
    <location>
        <begin position="301"/>
        <end position="325"/>
    </location>
</feature>
<dbReference type="RefSeq" id="WP_134534620.1">
    <property type="nucleotide sequence ID" value="NZ_SOFG01000011.1"/>
</dbReference>
<evidence type="ECO:0000256" key="3">
    <source>
        <dbReference type="ARBA" id="ARBA00022475"/>
    </source>
</evidence>
<keyword evidence="7" id="KW-0406">Ion transport</keyword>
<evidence type="ECO:0000313" key="13">
    <source>
        <dbReference type="Proteomes" id="UP000297608"/>
    </source>
</evidence>
<name>A0ABY2IGJ9_9MICO</name>
<evidence type="ECO:0000256" key="1">
    <source>
        <dbReference type="ARBA" id="ARBA00004651"/>
    </source>
</evidence>
<feature type="domain" description="Cation/H+ exchanger transmembrane" evidence="11">
    <location>
        <begin position="13"/>
        <end position="438"/>
    </location>
</feature>
<feature type="transmembrane region" description="Helical" evidence="10">
    <location>
        <begin position="270"/>
        <end position="289"/>
    </location>
</feature>
<feature type="transmembrane region" description="Helical" evidence="10">
    <location>
        <begin position="415"/>
        <end position="438"/>
    </location>
</feature>
<evidence type="ECO:0000256" key="9">
    <source>
        <dbReference type="ARBA" id="ARBA00023201"/>
    </source>
</evidence>
<keyword evidence="6" id="KW-0915">Sodium</keyword>
<evidence type="ECO:0000313" key="12">
    <source>
        <dbReference type="EMBL" id="TFB87465.1"/>
    </source>
</evidence>
<evidence type="ECO:0000256" key="8">
    <source>
        <dbReference type="ARBA" id="ARBA00023136"/>
    </source>
</evidence>
<dbReference type="PANTHER" id="PTHR10110:SF86">
    <property type="entry name" value="SODIUM_HYDROGEN EXCHANGER 7"/>
    <property type="match status" value="1"/>
</dbReference>
<keyword evidence="5 10" id="KW-1133">Transmembrane helix</keyword>
<reference evidence="12 13" key="1">
    <citation type="submission" date="2019-03" db="EMBL/GenBank/DDBJ databases">
        <title>Genomics of glacier-inhabiting Cryobacterium strains.</title>
        <authorList>
            <person name="Liu Q."/>
            <person name="Xin Y.-H."/>
        </authorList>
    </citation>
    <scope>NUCLEOTIDE SEQUENCE [LARGE SCALE GENOMIC DNA]</scope>
    <source>
        <strain evidence="12 13">MDB2-B</strain>
    </source>
</reference>